<dbReference type="Proteomes" id="UP000652219">
    <property type="component" value="Unassembled WGS sequence"/>
</dbReference>
<sequence>MPAAKASPDGPRASGSAAQRIVVVCVSIDGVSMSFVSLSGFSSFHMGRGGQTPQNCRAGRSDVTLAAALNYKQSRTSPTDRD</sequence>
<evidence type="ECO:0000313" key="2">
    <source>
        <dbReference type="Proteomes" id="UP000652219"/>
    </source>
</evidence>
<evidence type="ECO:0000313" key="1">
    <source>
        <dbReference type="EMBL" id="KAF6797004.1"/>
    </source>
</evidence>
<protein>
    <submittedName>
        <fullName evidence="1">Uncharacterized protein</fullName>
    </submittedName>
</protein>
<keyword evidence="2" id="KW-1185">Reference proteome</keyword>
<dbReference type="AlphaFoldDB" id="A0A8H6ITQ6"/>
<comment type="caution">
    <text evidence="1">The sequence shown here is derived from an EMBL/GenBank/DDBJ whole genome shotgun (WGS) entry which is preliminary data.</text>
</comment>
<name>A0A8H6ITQ6_9PEZI</name>
<proteinExistence type="predicted"/>
<reference evidence="1 2" key="1">
    <citation type="journal article" date="2020" name="Phytopathology">
        <title>Genome Sequence Resources of Colletotrichum truncatum, C. plurivorum, C. musicola, and C. sojae: Four Species Pathogenic to Soybean (Glycine max).</title>
        <authorList>
            <person name="Rogerio F."/>
            <person name="Boufleur T.R."/>
            <person name="Ciampi-Guillardi M."/>
            <person name="Sukno S.A."/>
            <person name="Thon M.R."/>
            <person name="Massola Junior N.S."/>
            <person name="Baroncelli R."/>
        </authorList>
    </citation>
    <scope>NUCLEOTIDE SEQUENCE [LARGE SCALE GENOMIC DNA]</scope>
    <source>
        <strain evidence="1 2">LFN0009</strain>
    </source>
</reference>
<dbReference type="EMBL" id="WIGN01000360">
    <property type="protein sequence ID" value="KAF6797004.1"/>
    <property type="molecule type" value="Genomic_DNA"/>
</dbReference>
<accession>A0A8H6ITQ6</accession>
<gene>
    <name evidence="1" type="ORF">CSOJ01_13051</name>
</gene>
<organism evidence="1 2">
    <name type="scientific">Colletotrichum sojae</name>
    <dbReference type="NCBI Taxonomy" id="2175907"/>
    <lineage>
        <taxon>Eukaryota</taxon>
        <taxon>Fungi</taxon>
        <taxon>Dikarya</taxon>
        <taxon>Ascomycota</taxon>
        <taxon>Pezizomycotina</taxon>
        <taxon>Sordariomycetes</taxon>
        <taxon>Hypocreomycetidae</taxon>
        <taxon>Glomerellales</taxon>
        <taxon>Glomerellaceae</taxon>
        <taxon>Colletotrichum</taxon>
        <taxon>Colletotrichum orchidearum species complex</taxon>
    </lineage>
</organism>